<feature type="chain" id="PRO_5020221413" description="LPS-assembly lipoprotein LptE" evidence="7">
    <location>
        <begin position="26"/>
        <end position="168"/>
    </location>
</feature>
<dbReference type="Gene3D" id="3.30.160.150">
    <property type="entry name" value="Lipoprotein like domain"/>
    <property type="match status" value="1"/>
</dbReference>
<dbReference type="EMBL" id="SNZE01000009">
    <property type="protein sequence ID" value="TDR31557.1"/>
    <property type="molecule type" value="Genomic_DNA"/>
</dbReference>
<comment type="similarity">
    <text evidence="6">Belongs to the LptE lipoprotein family.</text>
</comment>
<proteinExistence type="inferred from homology"/>
<evidence type="ECO:0000256" key="5">
    <source>
        <dbReference type="ARBA" id="ARBA00023288"/>
    </source>
</evidence>
<dbReference type="AlphaFoldDB" id="A0A4R6Y854"/>
<evidence type="ECO:0000256" key="6">
    <source>
        <dbReference type="HAMAP-Rule" id="MF_01186"/>
    </source>
</evidence>
<keyword evidence="4 6" id="KW-0998">Cell outer membrane</keyword>
<organism evidence="8 9">
    <name type="scientific">Hydromonas duriensis</name>
    <dbReference type="NCBI Taxonomy" id="1527608"/>
    <lineage>
        <taxon>Bacteria</taxon>
        <taxon>Pseudomonadati</taxon>
        <taxon>Pseudomonadota</taxon>
        <taxon>Betaproteobacteria</taxon>
        <taxon>Burkholderiales</taxon>
        <taxon>Burkholderiaceae</taxon>
        <taxon>Hydromonas</taxon>
    </lineage>
</organism>
<keyword evidence="5 6" id="KW-0449">Lipoprotein</keyword>
<dbReference type="GO" id="GO:0001530">
    <property type="term" value="F:lipopolysaccharide binding"/>
    <property type="evidence" value="ECO:0007669"/>
    <property type="project" value="TreeGrafter"/>
</dbReference>
<keyword evidence="3 6" id="KW-0564">Palmitate</keyword>
<dbReference type="GO" id="GO:1990351">
    <property type="term" value="C:transporter complex"/>
    <property type="evidence" value="ECO:0007669"/>
    <property type="project" value="TreeGrafter"/>
</dbReference>
<evidence type="ECO:0000256" key="2">
    <source>
        <dbReference type="ARBA" id="ARBA00023136"/>
    </source>
</evidence>
<dbReference type="InterPro" id="IPR007485">
    <property type="entry name" value="LPS_assembly_LptE"/>
</dbReference>
<keyword evidence="2 6" id="KW-0472">Membrane</keyword>
<dbReference type="OrthoDB" id="5298094at2"/>
<gene>
    <name evidence="6" type="primary">lptE</name>
    <name evidence="8" type="ORF">DFR44_10974</name>
</gene>
<keyword evidence="9" id="KW-1185">Reference proteome</keyword>
<dbReference type="GO" id="GO:0009279">
    <property type="term" value="C:cell outer membrane"/>
    <property type="evidence" value="ECO:0007669"/>
    <property type="project" value="UniProtKB-SubCell"/>
</dbReference>
<comment type="function">
    <text evidence="6">Together with LptD, is involved in the assembly of lipopolysaccharide (LPS) at the surface of the outer membrane. Required for the proper assembly of LptD. Binds LPS and may serve as the LPS recognition site at the outer membrane.</text>
</comment>
<evidence type="ECO:0000256" key="3">
    <source>
        <dbReference type="ARBA" id="ARBA00023139"/>
    </source>
</evidence>
<evidence type="ECO:0000256" key="4">
    <source>
        <dbReference type="ARBA" id="ARBA00023237"/>
    </source>
</evidence>
<dbReference type="PANTHER" id="PTHR38098:SF1">
    <property type="entry name" value="LPS-ASSEMBLY LIPOPROTEIN LPTE"/>
    <property type="match status" value="1"/>
</dbReference>
<name>A0A4R6Y854_9BURK</name>
<evidence type="ECO:0000313" key="8">
    <source>
        <dbReference type="EMBL" id="TDR31557.1"/>
    </source>
</evidence>
<dbReference type="PANTHER" id="PTHR38098">
    <property type="entry name" value="LPS-ASSEMBLY LIPOPROTEIN LPTE"/>
    <property type="match status" value="1"/>
</dbReference>
<evidence type="ECO:0000313" key="9">
    <source>
        <dbReference type="Proteomes" id="UP000294480"/>
    </source>
</evidence>
<comment type="subcellular location">
    <subcellularLocation>
        <location evidence="6">Cell outer membrane</location>
        <topology evidence="6">Lipid-anchor</topology>
    </subcellularLocation>
</comment>
<comment type="subunit">
    <text evidence="6">Component of the lipopolysaccharide transport and assembly complex. Interacts with LptD.</text>
</comment>
<dbReference type="GO" id="GO:0015920">
    <property type="term" value="P:lipopolysaccharide transport"/>
    <property type="evidence" value="ECO:0007669"/>
    <property type="project" value="TreeGrafter"/>
</dbReference>
<reference evidence="8 9" key="1">
    <citation type="submission" date="2019-03" db="EMBL/GenBank/DDBJ databases">
        <title>Genomic Encyclopedia of Type Strains, Phase IV (KMG-IV): sequencing the most valuable type-strain genomes for metagenomic binning, comparative biology and taxonomic classification.</title>
        <authorList>
            <person name="Goeker M."/>
        </authorList>
    </citation>
    <scope>NUCLEOTIDE SEQUENCE [LARGE SCALE GENOMIC DNA]</scope>
    <source>
        <strain evidence="8 9">DSM 102852</strain>
    </source>
</reference>
<feature type="signal peptide" evidence="7">
    <location>
        <begin position="1"/>
        <end position="25"/>
    </location>
</feature>
<evidence type="ECO:0000256" key="7">
    <source>
        <dbReference type="SAM" id="SignalP"/>
    </source>
</evidence>
<evidence type="ECO:0000256" key="1">
    <source>
        <dbReference type="ARBA" id="ARBA00022729"/>
    </source>
</evidence>
<protein>
    <recommendedName>
        <fullName evidence="6">LPS-assembly lipoprotein LptE</fullName>
    </recommendedName>
</protein>
<dbReference type="Proteomes" id="UP000294480">
    <property type="component" value="Unassembled WGS sequence"/>
</dbReference>
<sequence>MFSAKKFVIASFATMLMTACGFHLRGATSMTAVTYSTLSIVADQKSNLTTQLQDIMRGQVILVKPPAPAQVIAEIGEISHSKAVSNTNSAGRAVEYRLTTSATLQAYTAQKNQLIPPSRISVSRTLSAGDGYDTSLDLETARLYNDLDIELATQMQYRLRSIKLSASK</sequence>
<dbReference type="GO" id="GO:0043165">
    <property type="term" value="P:Gram-negative-bacterium-type cell outer membrane assembly"/>
    <property type="evidence" value="ECO:0007669"/>
    <property type="project" value="UniProtKB-UniRule"/>
</dbReference>
<accession>A0A4R6Y854</accession>
<dbReference type="PROSITE" id="PS51257">
    <property type="entry name" value="PROKAR_LIPOPROTEIN"/>
    <property type="match status" value="1"/>
</dbReference>
<dbReference type="HAMAP" id="MF_01186">
    <property type="entry name" value="LPS_assembly_LptE"/>
    <property type="match status" value="1"/>
</dbReference>
<dbReference type="Pfam" id="PF04390">
    <property type="entry name" value="LptE"/>
    <property type="match status" value="1"/>
</dbReference>
<dbReference type="RefSeq" id="WP_133619979.1">
    <property type="nucleotide sequence ID" value="NZ_SNZE01000009.1"/>
</dbReference>
<keyword evidence="1 6" id="KW-0732">Signal</keyword>
<comment type="caution">
    <text evidence="8">The sequence shown here is derived from an EMBL/GenBank/DDBJ whole genome shotgun (WGS) entry which is preliminary data.</text>
</comment>